<dbReference type="Proteomes" id="UP000011131">
    <property type="component" value="Chromosome"/>
</dbReference>
<feature type="domain" description="Carboxymuconolactone decarboxylase-like" evidence="2">
    <location>
        <begin position="38"/>
        <end position="120"/>
    </location>
</feature>
<evidence type="ECO:0000259" key="2">
    <source>
        <dbReference type="Pfam" id="PF02627"/>
    </source>
</evidence>
<dbReference type="EMBL" id="CP004025">
    <property type="protein sequence ID" value="AGC43076.1"/>
    <property type="molecule type" value="Genomic_DNA"/>
</dbReference>
<dbReference type="PANTHER" id="PTHR34846">
    <property type="entry name" value="4-CARBOXYMUCONOLACTONE DECARBOXYLASE FAMILY PROTEIN (AFU_ORTHOLOGUE AFUA_6G11590)"/>
    <property type="match status" value="1"/>
</dbReference>
<dbReference type="PATRIC" id="fig|1278073.3.peg.1791"/>
<dbReference type="AlphaFoldDB" id="L7U2S6"/>
<organism evidence="3 4">
    <name type="scientific">Myxococcus stipitatus (strain DSM 14675 / JCM 12634 / Mx s8)</name>
    <dbReference type="NCBI Taxonomy" id="1278073"/>
    <lineage>
        <taxon>Bacteria</taxon>
        <taxon>Pseudomonadati</taxon>
        <taxon>Myxococcota</taxon>
        <taxon>Myxococcia</taxon>
        <taxon>Myxococcales</taxon>
        <taxon>Cystobacterineae</taxon>
        <taxon>Myxococcaceae</taxon>
        <taxon>Myxococcus</taxon>
    </lineage>
</organism>
<dbReference type="InterPro" id="IPR029032">
    <property type="entry name" value="AhpD-like"/>
</dbReference>
<dbReference type="NCBIfam" id="TIGR00778">
    <property type="entry name" value="ahpD_dom"/>
    <property type="match status" value="1"/>
</dbReference>
<dbReference type="InterPro" id="IPR004675">
    <property type="entry name" value="AhpD_core"/>
</dbReference>
<evidence type="ECO:0000313" key="4">
    <source>
        <dbReference type="Proteomes" id="UP000011131"/>
    </source>
</evidence>
<dbReference type="Gene3D" id="1.20.1290.10">
    <property type="entry name" value="AhpD-like"/>
    <property type="match status" value="1"/>
</dbReference>
<dbReference type="PANTHER" id="PTHR34846:SF10">
    <property type="entry name" value="CYTOPLASMIC PROTEIN"/>
    <property type="match status" value="1"/>
</dbReference>
<dbReference type="STRING" id="1278073.MYSTI_01744"/>
<dbReference type="InterPro" id="IPR003779">
    <property type="entry name" value="CMD-like"/>
</dbReference>
<feature type="region of interest" description="Disordered" evidence="1">
    <location>
        <begin position="1"/>
        <end position="24"/>
    </location>
</feature>
<dbReference type="GO" id="GO:0051920">
    <property type="term" value="F:peroxiredoxin activity"/>
    <property type="evidence" value="ECO:0007669"/>
    <property type="project" value="InterPro"/>
</dbReference>
<dbReference type="KEGG" id="msd:MYSTI_01744"/>
<dbReference type="Pfam" id="PF02627">
    <property type="entry name" value="CMD"/>
    <property type="match status" value="1"/>
</dbReference>
<sequence length="183" mass="20349">MRGHGYFNASNGGHPSPFEHKERTPMETPRFVTPKVAPGLYTAMLALEKYLHECGLGEKLLTLIKLRASQLNGCGFCIDMHWKDLRVLGETEQRLYGLDAWEESPYYTDRERAALAWTEAVTFVAEGHVPASVYEAVKPHFSDKELADLTGAIATINAWNRLAVASRTTPGTYQPPKAAQKEG</sequence>
<accession>L7U2S6</accession>
<name>L7U2S6_MYXSD</name>
<proteinExistence type="predicted"/>
<evidence type="ECO:0000313" key="3">
    <source>
        <dbReference type="EMBL" id="AGC43076.1"/>
    </source>
</evidence>
<dbReference type="SUPFAM" id="SSF69118">
    <property type="entry name" value="AhpD-like"/>
    <property type="match status" value="1"/>
</dbReference>
<evidence type="ECO:0000256" key="1">
    <source>
        <dbReference type="SAM" id="MobiDB-lite"/>
    </source>
</evidence>
<dbReference type="HOGENOM" id="CLU_082760_6_0_7"/>
<gene>
    <name evidence="3" type="ordered locus">MYSTI_01744</name>
</gene>
<reference evidence="3 4" key="1">
    <citation type="journal article" date="2013" name="Genome Announc.">
        <title>Complete genome sequence of Myxococcus stipitatus strain DSM 14675, a fruiting myxobacterium.</title>
        <authorList>
            <person name="Huntley S."/>
            <person name="Kneip S."/>
            <person name="Treuner-Lange A."/>
            <person name="Sogaard-Andersen L."/>
        </authorList>
    </citation>
    <scope>NUCLEOTIDE SEQUENCE [LARGE SCALE GENOMIC DNA]</scope>
    <source>
        <strain evidence="4">DSM 14675 / JCM 12634 / Mx s8</strain>
    </source>
</reference>
<protein>
    <recommendedName>
        <fullName evidence="2">Carboxymuconolactone decarboxylase-like domain-containing protein</fullName>
    </recommendedName>
</protein>
<dbReference type="eggNOG" id="COG2128">
    <property type="taxonomic scope" value="Bacteria"/>
</dbReference>
<keyword evidence="4" id="KW-1185">Reference proteome</keyword>